<feature type="non-terminal residue" evidence="1">
    <location>
        <position position="324"/>
    </location>
</feature>
<reference evidence="1" key="1">
    <citation type="journal article" date="2021" name="Proc. Natl. Acad. Sci. U.S.A.">
        <title>Three genomes in the algal genus Volvox reveal the fate of a haploid sex-determining region after a transition to homothallism.</title>
        <authorList>
            <person name="Yamamoto K."/>
            <person name="Hamaji T."/>
            <person name="Kawai-Toyooka H."/>
            <person name="Matsuzaki R."/>
            <person name="Takahashi F."/>
            <person name="Nishimura Y."/>
            <person name="Kawachi M."/>
            <person name="Noguchi H."/>
            <person name="Minakuchi Y."/>
            <person name="Umen J.G."/>
            <person name="Toyoda A."/>
            <person name="Nozaki H."/>
        </authorList>
    </citation>
    <scope>NUCLEOTIDE SEQUENCE</scope>
    <source>
        <strain evidence="1">NIES-3785</strain>
    </source>
</reference>
<evidence type="ECO:0000313" key="1">
    <source>
        <dbReference type="EMBL" id="GIM01301.1"/>
    </source>
</evidence>
<comment type="caution">
    <text evidence="1">The sequence shown here is derived from an EMBL/GenBank/DDBJ whole genome shotgun (WGS) entry which is preliminary data.</text>
</comment>
<dbReference type="AlphaFoldDB" id="A0A8J4G750"/>
<evidence type="ECO:0000313" key="2">
    <source>
        <dbReference type="Proteomes" id="UP000722791"/>
    </source>
</evidence>
<organism evidence="1 2">
    <name type="scientific">Volvox reticuliferus</name>
    <dbReference type="NCBI Taxonomy" id="1737510"/>
    <lineage>
        <taxon>Eukaryota</taxon>
        <taxon>Viridiplantae</taxon>
        <taxon>Chlorophyta</taxon>
        <taxon>core chlorophytes</taxon>
        <taxon>Chlorophyceae</taxon>
        <taxon>CS clade</taxon>
        <taxon>Chlamydomonadales</taxon>
        <taxon>Volvocaceae</taxon>
        <taxon>Volvox</taxon>
    </lineage>
</organism>
<protein>
    <submittedName>
        <fullName evidence="1">Uncharacterized protein</fullName>
    </submittedName>
</protein>
<accession>A0A8J4G750</accession>
<proteinExistence type="predicted"/>
<dbReference type="Proteomes" id="UP000722791">
    <property type="component" value="Unassembled WGS sequence"/>
</dbReference>
<sequence length="324" mass="35609">TSWPLVHSCSILAFDINLEQFPSISASCLCISDRKACAKANTYLFLFHVVKRQMTEESHPYLSYNKSEDVPTLVGNWVEERNLKDLTGISRNLGATEILKDTLTTDKTSPSRARAQGNTLLATHPRVIEHVQAQTHPADWQSTLQASYRPPTETRVAGMYMDLPKMGPRERMLAEQMMREARELPPEAQATISGGPVPITTASVYGADYQSHDLTGVQVGTKVTKDPDGRPAQRDPTFLAETNIMSKQLADRIMGNKAKEAGAQDTTLLPNPDVPVTIYTEAVAKQTYGGVFPGTTTLNSSSPFGKSTNFTKPMSDYSKVVIDE</sequence>
<dbReference type="EMBL" id="BNCQ01000009">
    <property type="protein sequence ID" value="GIM01301.1"/>
    <property type="molecule type" value="Genomic_DNA"/>
</dbReference>
<gene>
    <name evidence="1" type="ORF">Vretimale_6103</name>
</gene>
<name>A0A8J4G750_9CHLO</name>